<proteinExistence type="inferred from homology"/>
<dbReference type="PANTHER" id="PTHR34448:SF1">
    <property type="entry name" value="BLL6088 PROTEIN"/>
    <property type="match status" value="1"/>
</dbReference>
<evidence type="ECO:0000313" key="10">
    <source>
        <dbReference type="EMBL" id="PIS23311.1"/>
    </source>
</evidence>
<keyword evidence="8" id="KW-0378">Hydrolase</keyword>
<evidence type="ECO:0000256" key="4">
    <source>
        <dbReference type="ARBA" id="ARBA00008236"/>
    </source>
</evidence>
<protein>
    <submittedName>
        <fullName evidence="10">Aminopeptidase</fullName>
    </submittedName>
</protein>
<evidence type="ECO:0000256" key="2">
    <source>
        <dbReference type="ARBA" id="ARBA00001946"/>
    </source>
</evidence>
<dbReference type="PANTHER" id="PTHR34448">
    <property type="entry name" value="AMINOPEPTIDASE"/>
    <property type="match status" value="1"/>
</dbReference>
<name>A0A2H0XEM1_UNCKA</name>
<evidence type="ECO:0000256" key="3">
    <source>
        <dbReference type="ARBA" id="ARBA00001947"/>
    </source>
</evidence>
<comment type="cofactor">
    <cofactor evidence="1">
        <name>Co(2+)</name>
        <dbReference type="ChEBI" id="CHEBI:48828"/>
    </cofactor>
</comment>
<dbReference type="SUPFAM" id="SSF144052">
    <property type="entry name" value="Thermophilic metalloprotease-like"/>
    <property type="match status" value="1"/>
</dbReference>
<evidence type="ECO:0000313" key="11">
    <source>
        <dbReference type="Proteomes" id="UP000230340"/>
    </source>
</evidence>
<evidence type="ECO:0000256" key="9">
    <source>
        <dbReference type="ARBA" id="ARBA00023049"/>
    </source>
</evidence>
<dbReference type="GO" id="GO:0006508">
    <property type="term" value="P:proteolysis"/>
    <property type="evidence" value="ECO:0007669"/>
    <property type="project" value="UniProtKB-KW"/>
</dbReference>
<evidence type="ECO:0000256" key="8">
    <source>
        <dbReference type="ARBA" id="ARBA00022801"/>
    </source>
</evidence>
<evidence type="ECO:0000256" key="6">
    <source>
        <dbReference type="ARBA" id="ARBA00022670"/>
    </source>
</evidence>
<sequence length="365" mass="40647">MAYSSGEQKLARVILNHSLSIKPREKVLITAANLASYPLAKEVFVEALKLGAYPLIDEASFPGLSYQFFSLANNWQLNYIPREILKAKTEWADAYVKISSPLNSKELNQIDSKKIFARAKLTRPFADKIIDSDRWLYTEYPTPSMAQDAGVSLDWLMDFYFNACLVDYNKMEKELLALEKVLDKGHLVRVVGKDTDISFSVKGRLAKACFGERNLPDGEVFSAPVTRTAEGRIYFEFSAEYFGKDVEGIYLEFKKGRVVKAKAEMGEEILNEVLSSDAGAKSLGEFAIGANYNIKVGMKNALFDEKIGGTVHLALGRSYKEERGGAPSFGNDSAVHWDLVKDTRTKGSYVELDGKKILVGGKILL</sequence>
<comment type="similarity">
    <text evidence="4">Belongs to the peptidase M29 family.</text>
</comment>
<dbReference type="InterPro" id="IPR052170">
    <property type="entry name" value="M29_Exopeptidase"/>
</dbReference>
<evidence type="ECO:0000256" key="1">
    <source>
        <dbReference type="ARBA" id="ARBA00001941"/>
    </source>
</evidence>
<keyword evidence="7" id="KW-0479">Metal-binding</keyword>
<dbReference type="Proteomes" id="UP000230340">
    <property type="component" value="Unassembled WGS sequence"/>
</dbReference>
<comment type="caution">
    <text evidence="10">The sequence shown here is derived from an EMBL/GenBank/DDBJ whole genome shotgun (WGS) entry which is preliminary data.</text>
</comment>
<dbReference type="InterPro" id="IPR035097">
    <property type="entry name" value="M29_N-terminal"/>
</dbReference>
<dbReference type="Pfam" id="PF02073">
    <property type="entry name" value="Peptidase_M29"/>
    <property type="match status" value="1"/>
</dbReference>
<comment type="cofactor">
    <cofactor evidence="3">
        <name>Zn(2+)</name>
        <dbReference type="ChEBI" id="CHEBI:29105"/>
    </cofactor>
</comment>
<dbReference type="InterPro" id="IPR000787">
    <property type="entry name" value="Peptidase_M29"/>
</dbReference>
<dbReference type="AlphaFoldDB" id="A0A2H0XEM1"/>
<evidence type="ECO:0000256" key="7">
    <source>
        <dbReference type="ARBA" id="ARBA00022723"/>
    </source>
</evidence>
<gene>
    <name evidence="10" type="ORF">COT49_00480</name>
</gene>
<evidence type="ECO:0000256" key="5">
    <source>
        <dbReference type="ARBA" id="ARBA00022438"/>
    </source>
</evidence>
<dbReference type="Gene3D" id="3.40.1830.10">
    <property type="entry name" value="Thermophilic metalloprotease (M29)"/>
    <property type="match status" value="1"/>
</dbReference>
<keyword evidence="6" id="KW-0645">Protease</keyword>
<accession>A0A2H0XEM1</accession>
<keyword evidence="5 10" id="KW-0031">Aminopeptidase</keyword>
<dbReference type="GO" id="GO:0046872">
    <property type="term" value="F:metal ion binding"/>
    <property type="evidence" value="ECO:0007669"/>
    <property type="project" value="UniProtKB-KW"/>
</dbReference>
<dbReference type="GO" id="GO:0008237">
    <property type="term" value="F:metallopeptidase activity"/>
    <property type="evidence" value="ECO:0007669"/>
    <property type="project" value="UniProtKB-KW"/>
</dbReference>
<dbReference type="EMBL" id="PEYT01000004">
    <property type="protein sequence ID" value="PIS23311.1"/>
    <property type="molecule type" value="Genomic_DNA"/>
</dbReference>
<reference evidence="11" key="1">
    <citation type="submission" date="2017-09" db="EMBL/GenBank/DDBJ databases">
        <title>Depth-based differentiation of microbial function through sediment-hosted aquifers and enrichment of novel symbionts in the deep terrestrial subsurface.</title>
        <authorList>
            <person name="Probst A.J."/>
            <person name="Ladd B."/>
            <person name="Jarett J.K."/>
            <person name="Geller-Mcgrath D.E."/>
            <person name="Sieber C.M.K."/>
            <person name="Emerson J.B."/>
            <person name="Anantharaman K."/>
            <person name="Thomas B.C."/>
            <person name="Malmstrom R."/>
            <person name="Stieglmeier M."/>
            <person name="Klingl A."/>
            <person name="Woyke T."/>
            <person name="Ryan C.M."/>
            <person name="Banfield J.F."/>
        </authorList>
    </citation>
    <scope>NUCLEOTIDE SEQUENCE [LARGE SCALE GENOMIC DNA]</scope>
</reference>
<comment type="cofactor">
    <cofactor evidence="2">
        <name>Mg(2+)</name>
        <dbReference type="ChEBI" id="CHEBI:18420"/>
    </cofactor>
</comment>
<keyword evidence="9" id="KW-0482">Metalloprotease</keyword>
<dbReference type="GO" id="GO:0004177">
    <property type="term" value="F:aminopeptidase activity"/>
    <property type="evidence" value="ECO:0007669"/>
    <property type="project" value="UniProtKB-KW"/>
</dbReference>
<organism evidence="10 11">
    <name type="scientific">candidate division WWE3 bacterium CG08_land_8_20_14_0_20_40_13</name>
    <dbReference type="NCBI Taxonomy" id="1975084"/>
    <lineage>
        <taxon>Bacteria</taxon>
        <taxon>Katanobacteria</taxon>
    </lineage>
</organism>